<name>A0A6N9Q4X8_9BACL</name>
<reference evidence="3 4" key="1">
    <citation type="submission" date="2019-01" db="EMBL/GenBank/DDBJ databases">
        <title>Chengkuizengella sp. nov., isolated from deep-sea sediment of East Pacific Ocean.</title>
        <authorList>
            <person name="Yang J."/>
            <person name="Lai Q."/>
            <person name="Shao Z."/>
        </authorList>
    </citation>
    <scope>NUCLEOTIDE SEQUENCE [LARGE SCALE GENOMIC DNA]</scope>
    <source>
        <strain evidence="3 4">YPA3-1-1</strain>
    </source>
</reference>
<comment type="caution">
    <text evidence="3">The sequence shown here is derived from an EMBL/GenBank/DDBJ whole genome shotgun (WGS) entry which is preliminary data.</text>
</comment>
<accession>A0A6N9Q4X8</accession>
<dbReference type="OrthoDB" id="8589613at2"/>
<sequence length="107" mass="12212">MLETTSQYIYVLKLIPKLLDETKWTHKENDIVGRHFKALQQLQSEGQLILAGRTQNMDETTFGIVIFKAKNENEAILIMENDPAVKDGIMTAQLYPYQVALISESNL</sequence>
<dbReference type="InterPro" id="IPR011008">
    <property type="entry name" value="Dimeric_a/b-barrel"/>
</dbReference>
<dbReference type="RefSeq" id="WP_160646481.1">
    <property type="nucleotide sequence ID" value="NZ_SIJB01000027.1"/>
</dbReference>
<dbReference type="Gene3D" id="3.30.70.1060">
    <property type="entry name" value="Dimeric alpha+beta barrel"/>
    <property type="match status" value="1"/>
</dbReference>
<keyword evidence="4" id="KW-1185">Reference proteome</keyword>
<organism evidence="3 4">
    <name type="scientific">Chengkuizengella marina</name>
    <dbReference type="NCBI Taxonomy" id="2507566"/>
    <lineage>
        <taxon>Bacteria</taxon>
        <taxon>Bacillati</taxon>
        <taxon>Bacillota</taxon>
        <taxon>Bacilli</taxon>
        <taxon>Bacillales</taxon>
        <taxon>Paenibacillaceae</taxon>
        <taxon>Chengkuizengella</taxon>
    </lineage>
</organism>
<dbReference type="SUPFAM" id="SSF54909">
    <property type="entry name" value="Dimeric alpha+beta barrel"/>
    <property type="match status" value="1"/>
</dbReference>
<gene>
    <name evidence="3" type="ORF">ERL59_11960</name>
</gene>
<comment type="similarity">
    <text evidence="1">Belongs to the YciI family.</text>
</comment>
<feature type="domain" description="YCII-related" evidence="2">
    <location>
        <begin position="26"/>
        <end position="91"/>
    </location>
</feature>
<dbReference type="EMBL" id="SIJB01000027">
    <property type="protein sequence ID" value="NBI29674.1"/>
    <property type="molecule type" value="Genomic_DNA"/>
</dbReference>
<dbReference type="Pfam" id="PF03795">
    <property type="entry name" value="YCII"/>
    <property type="match status" value="1"/>
</dbReference>
<evidence type="ECO:0000313" key="4">
    <source>
        <dbReference type="Proteomes" id="UP000448943"/>
    </source>
</evidence>
<evidence type="ECO:0000313" key="3">
    <source>
        <dbReference type="EMBL" id="NBI29674.1"/>
    </source>
</evidence>
<evidence type="ECO:0000256" key="1">
    <source>
        <dbReference type="ARBA" id="ARBA00007689"/>
    </source>
</evidence>
<dbReference type="Proteomes" id="UP000448943">
    <property type="component" value="Unassembled WGS sequence"/>
</dbReference>
<dbReference type="InterPro" id="IPR005545">
    <property type="entry name" value="YCII"/>
</dbReference>
<protein>
    <recommendedName>
        <fullName evidence="2">YCII-related domain-containing protein</fullName>
    </recommendedName>
</protein>
<evidence type="ECO:0000259" key="2">
    <source>
        <dbReference type="Pfam" id="PF03795"/>
    </source>
</evidence>
<dbReference type="AlphaFoldDB" id="A0A6N9Q4X8"/>
<proteinExistence type="inferred from homology"/>